<dbReference type="GeneID" id="41970829"/>
<dbReference type="AlphaFoldDB" id="A0A507BJM3"/>
<name>A0A507BJM3_9PEZI</name>
<dbReference type="OrthoDB" id="4590776at2759"/>
<evidence type="ECO:0000313" key="2">
    <source>
        <dbReference type="EMBL" id="TPX16820.1"/>
    </source>
</evidence>
<evidence type="ECO:0000313" key="3">
    <source>
        <dbReference type="Proteomes" id="UP000319257"/>
    </source>
</evidence>
<organism evidence="2 3">
    <name type="scientific">Thyridium curvatum</name>
    <dbReference type="NCBI Taxonomy" id="1093900"/>
    <lineage>
        <taxon>Eukaryota</taxon>
        <taxon>Fungi</taxon>
        <taxon>Dikarya</taxon>
        <taxon>Ascomycota</taxon>
        <taxon>Pezizomycotina</taxon>
        <taxon>Sordariomycetes</taxon>
        <taxon>Sordariomycetidae</taxon>
        <taxon>Thyridiales</taxon>
        <taxon>Thyridiaceae</taxon>
        <taxon>Thyridium</taxon>
    </lineage>
</organism>
<dbReference type="EMBL" id="SKBQ01000015">
    <property type="protein sequence ID" value="TPX16820.1"/>
    <property type="molecule type" value="Genomic_DNA"/>
</dbReference>
<feature type="compositionally biased region" description="Basic and acidic residues" evidence="1">
    <location>
        <begin position="81"/>
        <end position="102"/>
    </location>
</feature>
<protein>
    <submittedName>
        <fullName evidence="2">Uncharacterized protein</fullName>
    </submittedName>
</protein>
<feature type="compositionally biased region" description="Basic and acidic residues" evidence="1">
    <location>
        <begin position="121"/>
        <end position="132"/>
    </location>
</feature>
<feature type="region of interest" description="Disordered" evidence="1">
    <location>
        <begin position="409"/>
        <end position="624"/>
    </location>
</feature>
<sequence>MPPIQTTFELVPNGPAAMLSGGGNTNSNPPVSKPPMTSKQAKKLHKQATSGKRLTKIEERALLLEIKKEEEQAKAARKAKAARERKKEKEEAVKAEKKRRGEPIVNVRPSQGMISGFVRRAKQEKPATEDKAAGNFQDSGTGSAVAGSMEDLISGSEPSEIKVGEPQSDIAREEAKDPARPHIAPSETSTAVDVVGSSAPSFLPSIVTRPSENFAQQRSRSPELGIMRPPPARTPFQEMPVNAPQRSATSEGLDFKRDLIMKPGAMRPPPVPRCKLPSGPISDLGSPSKQGRPQTQRHASLGKPSSAIDKKPRAVKTEFALPSSTQMLFLDDMADLFPSSSQQALELIEDDSSLSRPPPSSSSVVAKAGSHPPTVVPSPPTPRVHGNDSFDELPFFSTQDFVLSSQEVRELEKPISTSRDQVGVSDKAPTRLSPICEEEGSGHEGTSSGPHSQQTPKSSQKRLRPCSSPSVSESPALPSQVGRDSQMAELGARTGQSPSSKSPPRKRFFTSSGSEAVYLAMEKSRQTYQREQRERELARQAGQARQRQRPAQRLQAHKYQQKGSHVASSAMSRATRPPLNETQQRNTVSPRSAKPIEPSAAESVPQAGAVSVQSNSASQETDYGDFDLEDCSALLDGITEEDLMIDDNDL</sequence>
<feature type="compositionally biased region" description="Basic residues" evidence="1">
    <location>
        <begin position="546"/>
        <end position="560"/>
    </location>
</feature>
<keyword evidence="3" id="KW-1185">Reference proteome</keyword>
<feature type="compositionally biased region" description="Basic and acidic residues" evidence="1">
    <location>
        <begin position="522"/>
        <end position="538"/>
    </location>
</feature>
<feature type="compositionally biased region" description="Basic and acidic residues" evidence="1">
    <location>
        <begin position="170"/>
        <end position="180"/>
    </location>
</feature>
<feature type="region of interest" description="Disordered" evidence="1">
    <location>
        <begin position="1"/>
        <end position="55"/>
    </location>
</feature>
<dbReference type="STRING" id="1093900.A0A507BJM3"/>
<feature type="region of interest" description="Disordered" evidence="1">
    <location>
        <begin position="76"/>
        <end position="315"/>
    </location>
</feature>
<feature type="compositionally biased region" description="Polar residues" evidence="1">
    <location>
        <begin position="208"/>
        <end position="219"/>
    </location>
</feature>
<feature type="compositionally biased region" description="Polar residues" evidence="1">
    <location>
        <begin position="561"/>
        <end position="572"/>
    </location>
</feature>
<feature type="region of interest" description="Disordered" evidence="1">
    <location>
        <begin position="341"/>
        <end position="392"/>
    </location>
</feature>
<feature type="compositionally biased region" description="Polar residues" evidence="1">
    <location>
        <begin position="580"/>
        <end position="590"/>
    </location>
</feature>
<evidence type="ECO:0000256" key="1">
    <source>
        <dbReference type="SAM" id="MobiDB-lite"/>
    </source>
</evidence>
<comment type="caution">
    <text evidence="2">The sequence shown here is derived from an EMBL/GenBank/DDBJ whole genome shotgun (WGS) entry which is preliminary data.</text>
</comment>
<gene>
    <name evidence="2" type="ORF">E0L32_003382</name>
</gene>
<accession>A0A507BJM3</accession>
<reference evidence="2 3" key="1">
    <citation type="submission" date="2019-06" db="EMBL/GenBank/DDBJ databases">
        <title>Draft genome sequence of the filamentous fungus Phialemoniopsis curvata isolated from diesel fuel.</title>
        <authorList>
            <person name="Varaljay V.A."/>
            <person name="Lyon W.J."/>
            <person name="Crouch A.L."/>
            <person name="Drake C.E."/>
            <person name="Hollomon J.M."/>
            <person name="Nadeau L.J."/>
            <person name="Nunn H.S."/>
            <person name="Stevenson B.S."/>
            <person name="Bojanowski C.L."/>
            <person name="Crookes-Goodson W.J."/>
        </authorList>
    </citation>
    <scope>NUCLEOTIDE SEQUENCE [LARGE SCALE GENOMIC DNA]</scope>
    <source>
        <strain evidence="2 3">D216</strain>
    </source>
</reference>
<proteinExistence type="predicted"/>
<dbReference type="InParanoid" id="A0A507BJM3"/>
<feature type="compositionally biased region" description="Polar residues" evidence="1">
    <location>
        <begin position="25"/>
        <end position="39"/>
    </location>
</feature>
<feature type="compositionally biased region" description="Polar residues" evidence="1">
    <location>
        <begin position="611"/>
        <end position="621"/>
    </location>
</feature>
<dbReference type="Proteomes" id="UP000319257">
    <property type="component" value="Unassembled WGS sequence"/>
</dbReference>
<feature type="compositionally biased region" description="Polar residues" evidence="1">
    <location>
        <begin position="285"/>
        <end position="298"/>
    </location>
</feature>
<dbReference type="RefSeq" id="XP_030998531.1">
    <property type="nucleotide sequence ID" value="XM_031137676.1"/>
</dbReference>